<dbReference type="InterPro" id="IPR001279">
    <property type="entry name" value="Metallo-B-lactamas"/>
</dbReference>
<name>A0A0P6XI99_9CHLR</name>
<dbReference type="EMBL" id="LGHJ01000015">
    <property type="protein sequence ID" value="KPL75224.1"/>
    <property type="molecule type" value="Genomic_DNA"/>
</dbReference>
<evidence type="ECO:0000313" key="5">
    <source>
        <dbReference type="Proteomes" id="UP000050514"/>
    </source>
</evidence>
<keyword evidence="1 2" id="KW-0378">Hydrolase</keyword>
<evidence type="ECO:0000256" key="1">
    <source>
        <dbReference type="ARBA" id="ARBA00022801"/>
    </source>
</evidence>
<dbReference type="OrthoDB" id="9805728at2"/>
<dbReference type="InterPro" id="IPR036866">
    <property type="entry name" value="RibonucZ/Hydroxyglut_hydro"/>
</dbReference>
<dbReference type="STRING" id="360411.AC812_09705"/>
<dbReference type="Proteomes" id="UP000050514">
    <property type="component" value="Unassembled WGS sequence"/>
</dbReference>
<keyword evidence="5" id="KW-1185">Reference proteome</keyword>
<evidence type="ECO:0000256" key="2">
    <source>
        <dbReference type="HAMAP-Rule" id="MF_00457"/>
    </source>
</evidence>
<dbReference type="SMART" id="SM00849">
    <property type="entry name" value="Lactamase_B"/>
    <property type="match status" value="1"/>
</dbReference>
<gene>
    <name evidence="4" type="ORF">AC812_09705</name>
</gene>
<dbReference type="PANTHER" id="PTHR43546">
    <property type="entry name" value="UPF0173 METAL-DEPENDENT HYDROLASE MJ1163-RELATED"/>
    <property type="match status" value="1"/>
</dbReference>
<dbReference type="AlphaFoldDB" id="A0A0P6XI99"/>
<dbReference type="NCBIfam" id="NF001911">
    <property type="entry name" value="PRK00685.1"/>
    <property type="match status" value="1"/>
</dbReference>
<dbReference type="SUPFAM" id="SSF56281">
    <property type="entry name" value="Metallo-hydrolase/oxidoreductase"/>
    <property type="match status" value="1"/>
</dbReference>
<comment type="caution">
    <text evidence="4">The sequence shown here is derived from an EMBL/GenBank/DDBJ whole genome shotgun (WGS) entry which is preliminary data.</text>
</comment>
<dbReference type="RefSeq" id="WP_061913222.1">
    <property type="nucleotide sequence ID" value="NZ_DF967971.1"/>
</dbReference>
<proteinExistence type="inferred from homology"/>
<organism evidence="4 5">
    <name type="scientific">Bellilinea caldifistulae</name>
    <dbReference type="NCBI Taxonomy" id="360411"/>
    <lineage>
        <taxon>Bacteria</taxon>
        <taxon>Bacillati</taxon>
        <taxon>Chloroflexota</taxon>
        <taxon>Anaerolineae</taxon>
        <taxon>Anaerolineales</taxon>
        <taxon>Anaerolineaceae</taxon>
        <taxon>Bellilinea</taxon>
    </lineage>
</organism>
<feature type="domain" description="Metallo-beta-lactamase" evidence="3">
    <location>
        <begin position="9"/>
        <end position="190"/>
    </location>
</feature>
<dbReference type="HAMAP" id="MF_00457">
    <property type="entry name" value="UPF0173"/>
    <property type="match status" value="1"/>
</dbReference>
<evidence type="ECO:0000313" key="4">
    <source>
        <dbReference type="EMBL" id="KPL75224.1"/>
    </source>
</evidence>
<dbReference type="InterPro" id="IPR050114">
    <property type="entry name" value="UPF0173_UPF0282_UlaG_hydrolase"/>
</dbReference>
<dbReference type="PATRIC" id="fig|360411.5.peg.370"/>
<dbReference type="GO" id="GO:0016787">
    <property type="term" value="F:hydrolase activity"/>
    <property type="evidence" value="ECO:0007669"/>
    <property type="project" value="UniProtKB-UniRule"/>
</dbReference>
<dbReference type="InterPro" id="IPR022877">
    <property type="entry name" value="UPF0173"/>
</dbReference>
<reference evidence="4 5" key="1">
    <citation type="submission" date="2015-07" db="EMBL/GenBank/DDBJ databases">
        <title>Draft genome of Bellilinea caldifistulae DSM 17877.</title>
        <authorList>
            <person name="Hemp J."/>
            <person name="Ward L.M."/>
            <person name="Pace L.A."/>
            <person name="Fischer W.W."/>
        </authorList>
    </citation>
    <scope>NUCLEOTIDE SEQUENCE [LARGE SCALE GENOMIC DNA]</scope>
    <source>
        <strain evidence="4 5">GOMI-1</strain>
    </source>
</reference>
<protein>
    <recommendedName>
        <fullName evidence="2">UPF0173 metal-dependent hydrolase AC812_09705</fullName>
    </recommendedName>
</protein>
<comment type="similarity">
    <text evidence="2">Belongs to the UPF0173 family.</text>
</comment>
<evidence type="ECO:0000259" key="3">
    <source>
        <dbReference type="SMART" id="SM00849"/>
    </source>
</evidence>
<dbReference type="Gene3D" id="3.60.15.10">
    <property type="entry name" value="Ribonuclease Z/Hydroxyacylglutathione hydrolase-like"/>
    <property type="match status" value="1"/>
</dbReference>
<dbReference type="Pfam" id="PF12706">
    <property type="entry name" value="Lactamase_B_2"/>
    <property type="match status" value="1"/>
</dbReference>
<accession>A0A0P6XI99</accession>
<dbReference type="PANTHER" id="PTHR43546:SF3">
    <property type="entry name" value="UPF0173 METAL-DEPENDENT HYDROLASE MJ1163"/>
    <property type="match status" value="1"/>
</dbReference>
<sequence length="227" mass="24202">MGVKLTWFGHAALGLETGGYRLLVDPFLSGNPAASASPESVTADFVLITHGHGDHVGDAVEIAKHSNALVISNFEICNWIAKQGVKTHAQHLGGGFHHPFGYLKLTLALHGSALPDGSYGGNPAGFLLTTNEGQKIYLAGDTGLFGDMRLIGEEGIDLAVLPIGDNYTMGPADALRAVKLISPRHVVPIHYDTFPLIAQDVQRWAQQVEQETGSRVHILKPGESLSL</sequence>